<keyword evidence="7" id="KW-1185">Reference proteome</keyword>
<reference evidence="6 7" key="1">
    <citation type="submission" date="2017-04" db="EMBL/GenBank/DDBJ databases">
        <authorList>
            <person name="Afonso C.L."/>
            <person name="Miller P.J."/>
            <person name="Scott M.A."/>
            <person name="Spackman E."/>
            <person name="Goraichik I."/>
            <person name="Dimitrov K.M."/>
            <person name="Suarez D.L."/>
            <person name="Swayne D.E."/>
        </authorList>
    </citation>
    <scope>NUCLEOTIDE SEQUENCE [LARGE SCALE GENOMIC DNA]</scope>
    <source>
        <strain evidence="6 7">KR-140</strain>
    </source>
</reference>
<sequence length="343" mass="37184">MPASPTVWFTKNISPTLHRVREAASRYPTLASHTSADAGYLGAAQEAFLEPVGIGPEAYPDYALEVVRRRGVGAVVGGRHVAHLAAHRADFEALGCRLIVASREPGTFERCEDKARFYADFSGRLPMPETRVAHTWEELLAHAGELEARHGSACFKPARGIYGHGFRILTREDSLERFFSGDRLQLSHAAAELLLKDQALPPLLVMETLPGQEYSVDAVAHSGALLAVVVRRKVGGLGNVQQSVSLPELESYAALLARELQMDGLFNVQFKEDRDGQPRLLEVNARASGGLAISAALSGLKLGLIELEAHLEGRTGRQAFVPGRRVTDAREVLEVGRVTEVAG</sequence>
<dbReference type="AlphaFoldDB" id="A0A1W1V558"/>
<evidence type="ECO:0000256" key="3">
    <source>
        <dbReference type="ARBA" id="ARBA00022840"/>
    </source>
</evidence>
<evidence type="ECO:0000259" key="5">
    <source>
        <dbReference type="PROSITE" id="PS50975"/>
    </source>
</evidence>
<evidence type="ECO:0000256" key="4">
    <source>
        <dbReference type="PROSITE-ProRule" id="PRU00409"/>
    </source>
</evidence>
<dbReference type="RefSeq" id="WP_084047790.1">
    <property type="nucleotide sequence ID" value="NZ_FWWU01000009.1"/>
</dbReference>
<name>A0A1W1V558_9DEIO</name>
<dbReference type="InterPro" id="IPR052032">
    <property type="entry name" value="ATP-dep_AA_Ligase"/>
</dbReference>
<evidence type="ECO:0000313" key="7">
    <source>
        <dbReference type="Proteomes" id="UP000192582"/>
    </source>
</evidence>
<dbReference type="InterPro" id="IPR011226">
    <property type="entry name" value="ATP-grasp_fam"/>
</dbReference>
<dbReference type="PIRSF" id="PIRSF029120">
    <property type="entry name" value="UCP029120"/>
    <property type="match status" value="1"/>
</dbReference>
<dbReference type="GO" id="GO:0046872">
    <property type="term" value="F:metal ion binding"/>
    <property type="evidence" value="ECO:0007669"/>
    <property type="project" value="InterPro"/>
</dbReference>
<dbReference type="SUPFAM" id="SSF56059">
    <property type="entry name" value="Glutathione synthetase ATP-binding domain-like"/>
    <property type="match status" value="1"/>
</dbReference>
<dbReference type="OrthoDB" id="9803907at2"/>
<evidence type="ECO:0000256" key="1">
    <source>
        <dbReference type="ARBA" id="ARBA00022598"/>
    </source>
</evidence>
<protein>
    <submittedName>
        <fullName evidence="6">ATP-grasp domain-containing protein</fullName>
    </submittedName>
</protein>
<dbReference type="GO" id="GO:0016874">
    <property type="term" value="F:ligase activity"/>
    <property type="evidence" value="ECO:0007669"/>
    <property type="project" value="UniProtKB-KW"/>
</dbReference>
<dbReference type="PROSITE" id="PS00867">
    <property type="entry name" value="CPSASE_2"/>
    <property type="match status" value="1"/>
</dbReference>
<dbReference type="PROSITE" id="PS50975">
    <property type="entry name" value="ATP_GRASP"/>
    <property type="match status" value="1"/>
</dbReference>
<evidence type="ECO:0000256" key="2">
    <source>
        <dbReference type="ARBA" id="ARBA00022741"/>
    </source>
</evidence>
<gene>
    <name evidence="6" type="ORF">SAMN00790413_00044</name>
</gene>
<organism evidence="6 7">
    <name type="scientific">Deinococcus hopiensis KR-140</name>
    <dbReference type="NCBI Taxonomy" id="695939"/>
    <lineage>
        <taxon>Bacteria</taxon>
        <taxon>Thermotogati</taxon>
        <taxon>Deinococcota</taxon>
        <taxon>Deinococci</taxon>
        <taxon>Deinococcales</taxon>
        <taxon>Deinococcaceae</taxon>
        <taxon>Deinococcus</taxon>
    </lineage>
</organism>
<dbReference type="EMBL" id="FWWU01000009">
    <property type="protein sequence ID" value="SMB88433.1"/>
    <property type="molecule type" value="Genomic_DNA"/>
</dbReference>
<accession>A0A1W1V558</accession>
<dbReference type="Proteomes" id="UP000192582">
    <property type="component" value="Unassembled WGS sequence"/>
</dbReference>
<dbReference type="InterPro" id="IPR005479">
    <property type="entry name" value="CPAse_ATP-bd"/>
</dbReference>
<dbReference type="STRING" id="695939.SAMN00790413_00044"/>
<dbReference type="GO" id="GO:0005524">
    <property type="term" value="F:ATP binding"/>
    <property type="evidence" value="ECO:0007669"/>
    <property type="project" value="UniProtKB-UniRule"/>
</dbReference>
<feature type="domain" description="ATP-grasp" evidence="5">
    <location>
        <begin position="117"/>
        <end position="311"/>
    </location>
</feature>
<dbReference type="Gene3D" id="3.30.470.20">
    <property type="entry name" value="ATP-grasp fold, B domain"/>
    <property type="match status" value="1"/>
</dbReference>
<keyword evidence="3 4" id="KW-0067">ATP-binding</keyword>
<evidence type="ECO:0000313" key="6">
    <source>
        <dbReference type="EMBL" id="SMB88433.1"/>
    </source>
</evidence>
<proteinExistence type="predicted"/>
<keyword evidence="1" id="KW-0436">Ligase</keyword>
<dbReference type="Pfam" id="PF15632">
    <property type="entry name" value="ATPgrasp_Ter"/>
    <property type="match status" value="1"/>
</dbReference>
<dbReference type="InterPro" id="IPR011761">
    <property type="entry name" value="ATP-grasp"/>
</dbReference>
<dbReference type="PANTHER" id="PTHR43585:SF2">
    <property type="entry name" value="ATP-GRASP ENZYME FSQD"/>
    <property type="match status" value="1"/>
</dbReference>
<keyword evidence="2 4" id="KW-0547">Nucleotide-binding</keyword>
<dbReference type="PANTHER" id="PTHR43585">
    <property type="entry name" value="FUMIPYRROLE BIOSYNTHESIS PROTEIN C"/>
    <property type="match status" value="1"/>
</dbReference>